<sequence length="419" mass="45783">MKTKAVRMYGKNDLRLEEFELPPLQPGEILARVVSDSLCMSSYKAAIQGSGHKRVPADIDQKPVLLGHELCGEILQVGAKWEGRFSPGQRFSIQPALNYRGSLDAPGYSYRYIGGNATCVIIPEEVMEMDCLLEYQGDAFFLGSLAEPISCVAGAFHANYHTTQGSYDHSMGIVEGGKTAILAGVGPMGLAAIDYAIHNPRRPGLLVVTDIDQERLDRAARVYTVEDARNHGVDLHYVNTSRGESEQALLDLTGGTGYDDVFVFAPVRSVLEQGDRLLGHDGCLNFFAGPSNSDFRAELNFYEVHYSAHHLVGTSGGNTDDMREALDLMGRGLVNPAGMITHVGGLNAVIETTLNLPSIPGGKKLIYTHKNLPLVAIDEFAERGKNEPFYAGLAEICEKHNNIWSIEAEEYLLREAPEI</sequence>
<dbReference type="Gene3D" id="3.90.180.10">
    <property type="entry name" value="Medium-chain alcohol dehydrogenases, catalytic domain"/>
    <property type="match status" value="1"/>
</dbReference>
<dbReference type="OrthoDB" id="9787435at2"/>
<dbReference type="Pfam" id="PF08240">
    <property type="entry name" value="ADH_N"/>
    <property type="match status" value="1"/>
</dbReference>
<protein>
    <submittedName>
        <fullName evidence="4">Threonine dehydrogenase</fullName>
    </submittedName>
</protein>
<gene>
    <name evidence="4" type="ORF">SAMN05920897_101226</name>
</gene>
<dbReference type="EMBL" id="FTMS01000001">
    <property type="protein sequence ID" value="SIP90688.1"/>
    <property type="molecule type" value="Genomic_DNA"/>
</dbReference>
<dbReference type="PANTHER" id="PTHR43401:SF2">
    <property type="entry name" value="L-THREONINE 3-DEHYDROGENASE"/>
    <property type="match status" value="1"/>
</dbReference>
<name>A0A1N6NEZ5_9SPIO</name>
<dbReference type="RefSeq" id="WP_076487447.1">
    <property type="nucleotide sequence ID" value="NZ_FTMS01000001.1"/>
</dbReference>
<keyword evidence="1" id="KW-0560">Oxidoreductase</keyword>
<dbReference type="AlphaFoldDB" id="A0A1N6NEZ5"/>
<dbReference type="InterPro" id="IPR013154">
    <property type="entry name" value="ADH-like_N"/>
</dbReference>
<dbReference type="CDD" id="cd08238">
    <property type="entry name" value="sorbose_phosphate_red"/>
    <property type="match status" value="1"/>
</dbReference>
<reference evidence="4 5" key="1">
    <citation type="submission" date="2017-01" db="EMBL/GenBank/DDBJ databases">
        <authorList>
            <person name="Mah S.A."/>
            <person name="Swanson W.J."/>
            <person name="Moy G.W."/>
            <person name="Vacquier V.D."/>
        </authorList>
    </citation>
    <scope>NUCLEOTIDE SEQUENCE [LARGE SCALE GENOMIC DNA]</scope>
    <source>
        <strain evidence="4 5">ASpG1</strain>
    </source>
</reference>
<dbReference type="SUPFAM" id="SSF50129">
    <property type="entry name" value="GroES-like"/>
    <property type="match status" value="1"/>
</dbReference>
<organism evidence="4 5">
    <name type="scientific">Alkalispirochaeta americana</name>
    <dbReference type="NCBI Taxonomy" id="159291"/>
    <lineage>
        <taxon>Bacteria</taxon>
        <taxon>Pseudomonadati</taxon>
        <taxon>Spirochaetota</taxon>
        <taxon>Spirochaetia</taxon>
        <taxon>Spirochaetales</taxon>
        <taxon>Spirochaetaceae</taxon>
        <taxon>Alkalispirochaeta</taxon>
    </lineage>
</organism>
<proteinExistence type="predicted"/>
<feature type="domain" description="Alcohol dehydrogenase-like N-terminal" evidence="3">
    <location>
        <begin position="25"/>
        <end position="124"/>
    </location>
</feature>
<dbReference type="Proteomes" id="UP000186400">
    <property type="component" value="Unassembled WGS sequence"/>
</dbReference>
<dbReference type="PANTHER" id="PTHR43401">
    <property type="entry name" value="L-THREONINE 3-DEHYDROGENASE"/>
    <property type="match status" value="1"/>
</dbReference>
<dbReference type="InterPro" id="IPR011032">
    <property type="entry name" value="GroES-like_sf"/>
</dbReference>
<dbReference type="InterPro" id="IPR050129">
    <property type="entry name" value="Zn_alcohol_dh"/>
</dbReference>
<evidence type="ECO:0000259" key="3">
    <source>
        <dbReference type="Pfam" id="PF08240"/>
    </source>
</evidence>
<evidence type="ECO:0000313" key="4">
    <source>
        <dbReference type="EMBL" id="SIP90688.1"/>
    </source>
</evidence>
<evidence type="ECO:0000259" key="2">
    <source>
        <dbReference type="Pfam" id="PF00107"/>
    </source>
</evidence>
<feature type="domain" description="Alcohol dehydrogenase-like C-terminal" evidence="2">
    <location>
        <begin position="188"/>
        <end position="329"/>
    </location>
</feature>
<keyword evidence="5" id="KW-1185">Reference proteome</keyword>
<dbReference type="SUPFAM" id="SSF51735">
    <property type="entry name" value="NAD(P)-binding Rossmann-fold domains"/>
    <property type="match status" value="1"/>
</dbReference>
<evidence type="ECO:0000256" key="1">
    <source>
        <dbReference type="ARBA" id="ARBA00023002"/>
    </source>
</evidence>
<dbReference type="GO" id="GO:0016491">
    <property type="term" value="F:oxidoreductase activity"/>
    <property type="evidence" value="ECO:0007669"/>
    <property type="project" value="UniProtKB-KW"/>
</dbReference>
<dbReference type="InterPro" id="IPR013149">
    <property type="entry name" value="ADH-like_C"/>
</dbReference>
<dbReference type="Pfam" id="PF00107">
    <property type="entry name" value="ADH_zinc_N"/>
    <property type="match status" value="1"/>
</dbReference>
<evidence type="ECO:0000313" key="5">
    <source>
        <dbReference type="Proteomes" id="UP000186400"/>
    </source>
</evidence>
<dbReference type="STRING" id="159291.SAMN05920897_101226"/>
<accession>A0A1N6NEZ5</accession>
<dbReference type="InterPro" id="IPR036291">
    <property type="entry name" value="NAD(P)-bd_dom_sf"/>
</dbReference>
<dbReference type="Gene3D" id="3.40.50.720">
    <property type="entry name" value="NAD(P)-binding Rossmann-like Domain"/>
    <property type="match status" value="1"/>
</dbReference>